<dbReference type="InterPro" id="IPR000477">
    <property type="entry name" value="RT_dom"/>
</dbReference>
<dbReference type="SUPFAM" id="SSF56219">
    <property type="entry name" value="DNase I-like"/>
    <property type="match status" value="1"/>
</dbReference>
<feature type="non-terminal residue" evidence="2">
    <location>
        <position position="1"/>
    </location>
</feature>
<dbReference type="PANTHER" id="PTHR36688">
    <property type="entry name" value="ENDO/EXONUCLEASE/PHOSPHATASE DOMAIN-CONTAINING PROTEIN"/>
    <property type="match status" value="1"/>
</dbReference>
<evidence type="ECO:0000313" key="3">
    <source>
        <dbReference type="Proteomes" id="UP000499080"/>
    </source>
</evidence>
<name>A0A4Y2HGX8_ARAVE</name>
<dbReference type="AlphaFoldDB" id="A0A4Y2HGX8"/>
<protein>
    <submittedName>
        <fullName evidence="2">Putative RNA-directed DNA polymerase from transposon X-element</fullName>
    </submittedName>
</protein>
<evidence type="ECO:0000259" key="1">
    <source>
        <dbReference type="PROSITE" id="PS50878"/>
    </source>
</evidence>
<dbReference type="CDD" id="cd01650">
    <property type="entry name" value="RT_nLTR_like"/>
    <property type="match status" value="1"/>
</dbReference>
<gene>
    <name evidence="2" type="primary">X-elementORF2_14</name>
    <name evidence="2" type="ORF">AVEN_57782_1</name>
</gene>
<dbReference type="PROSITE" id="PS50878">
    <property type="entry name" value="RT_POL"/>
    <property type="match status" value="1"/>
</dbReference>
<dbReference type="InterPro" id="IPR036691">
    <property type="entry name" value="Endo/exonu/phosph_ase_sf"/>
</dbReference>
<comment type="caution">
    <text evidence="2">The sequence shown here is derived from an EMBL/GenBank/DDBJ whole genome shotgun (WGS) entry which is preliminary data.</text>
</comment>
<dbReference type="OrthoDB" id="10050074at2759"/>
<sequence>ETDSSSPTTRPIEQTLTHRGGGTAILIRNSIDHHPTPIASTTFENTTIELHLPDSNPITISIIHRTSHGSISTLELNNIFNSNSKCIAVGDFNAKHRAWSSGTWNSNGTIIHDYICNNNLILLAPCEPTHFPNHSNNPSTLDFGILKNFSSGDANSINALSSDHNPVSFEIDINVNLPAISKIIKTTNWSKFKQIMSTSLPGNPNIKDIKDIDEAITKLNSAILTAINLASRSKLINGKYRNFPPNIVKKITLRNQIRKRWQQTYDPRYRRTANRLTNQIRGEIRDYDQESWKEWLMSLNQEDNSIYIAARKFSKKYIQIPQILDSDGIKYTPLGKANAFKYSLENSFQTNPEPSDDVHVDEVNRAIHRYIDNPKPSSNIKLTSPQEILSFLKKTNPRKATGPEGIPNKALQQIPTNVINFTTKIFNKCLLCNYFPTIWKTAHVLMFSKPWQNRKLPGNYRPISLLSNIGKIFEKIILSRLKEECHDLSIIPNEQYGFRAGHGCIHQLLRFKIPNYLIVILINYLGNRTFRVKINHTLSDIGSIKAETPPGSILSPLLYSIYTSDFTKTNQFMNCFFADDTAILAQGSTINIVIHTLQKGLNNIEKWCTLWRVAINTDKTLAVMFRKGTSRKEIKTLSFFDEDLTCDKEVKYLGLFRDDKLTFRSHLKYNTEKFWAKVHLLILLIGRRSPLTLENKLLLFKQVLRPILMYAAQIWGIAAFSNRKKAQILQNKIRRIKVNASLYVRNSVIHNDLKIQTIDEFIKELSRNFFQNLQTTPTLLSWTNSIIPIIMENMPFLMSLQNGPPHLSLHSSLMLPCPAASYSFSHCCFCIPFSSPFPSFA</sequence>
<keyword evidence="3" id="KW-1185">Reference proteome</keyword>
<keyword evidence="2" id="KW-0548">Nucleotidyltransferase</keyword>
<dbReference type="EMBL" id="BGPR01102896">
    <property type="protein sequence ID" value="GBM64519.1"/>
    <property type="molecule type" value="Genomic_DNA"/>
</dbReference>
<reference evidence="2 3" key="1">
    <citation type="journal article" date="2019" name="Sci. Rep.">
        <title>Orb-weaving spider Araneus ventricosus genome elucidates the spidroin gene catalogue.</title>
        <authorList>
            <person name="Kono N."/>
            <person name="Nakamura H."/>
            <person name="Ohtoshi R."/>
            <person name="Moran D.A.P."/>
            <person name="Shinohara A."/>
            <person name="Yoshida Y."/>
            <person name="Fujiwara M."/>
            <person name="Mori M."/>
            <person name="Tomita M."/>
            <person name="Arakawa K."/>
        </authorList>
    </citation>
    <scope>NUCLEOTIDE SEQUENCE [LARGE SCALE GENOMIC DNA]</scope>
</reference>
<evidence type="ECO:0000313" key="2">
    <source>
        <dbReference type="EMBL" id="GBM64519.1"/>
    </source>
</evidence>
<dbReference type="Gene3D" id="3.60.10.10">
    <property type="entry name" value="Endonuclease/exonuclease/phosphatase"/>
    <property type="match status" value="1"/>
</dbReference>
<dbReference type="Pfam" id="PF14529">
    <property type="entry name" value="Exo_endo_phos_2"/>
    <property type="match status" value="1"/>
</dbReference>
<accession>A0A4Y2HGX8</accession>
<feature type="domain" description="Reverse transcriptase" evidence="1">
    <location>
        <begin position="428"/>
        <end position="657"/>
    </location>
</feature>
<dbReference type="InterPro" id="IPR052560">
    <property type="entry name" value="RdDP_mobile_element"/>
</dbReference>
<keyword evidence="2" id="KW-0695">RNA-directed DNA polymerase</keyword>
<dbReference type="PANTHER" id="PTHR36688:SF2">
    <property type="entry name" value="ENDONUCLEASE_EXONUCLEASE_PHOSPHATASE DOMAIN-CONTAINING PROTEIN"/>
    <property type="match status" value="1"/>
</dbReference>
<keyword evidence="2" id="KW-0808">Transferase</keyword>
<proteinExistence type="predicted"/>
<dbReference type="SUPFAM" id="SSF56672">
    <property type="entry name" value="DNA/RNA polymerases"/>
    <property type="match status" value="1"/>
</dbReference>
<dbReference type="Proteomes" id="UP000499080">
    <property type="component" value="Unassembled WGS sequence"/>
</dbReference>
<dbReference type="InterPro" id="IPR005135">
    <property type="entry name" value="Endo/exonuclease/phosphatase"/>
</dbReference>
<dbReference type="InterPro" id="IPR043502">
    <property type="entry name" value="DNA/RNA_pol_sf"/>
</dbReference>
<organism evidence="2 3">
    <name type="scientific">Araneus ventricosus</name>
    <name type="common">Orbweaver spider</name>
    <name type="synonym">Epeira ventricosa</name>
    <dbReference type="NCBI Taxonomy" id="182803"/>
    <lineage>
        <taxon>Eukaryota</taxon>
        <taxon>Metazoa</taxon>
        <taxon>Ecdysozoa</taxon>
        <taxon>Arthropoda</taxon>
        <taxon>Chelicerata</taxon>
        <taxon>Arachnida</taxon>
        <taxon>Araneae</taxon>
        <taxon>Araneomorphae</taxon>
        <taxon>Entelegynae</taxon>
        <taxon>Araneoidea</taxon>
        <taxon>Araneidae</taxon>
        <taxon>Araneus</taxon>
    </lineage>
</organism>
<dbReference type="GO" id="GO:0003964">
    <property type="term" value="F:RNA-directed DNA polymerase activity"/>
    <property type="evidence" value="ECO:0007669"/>
    <property type="project" value="UniProtKB-KW"/>
</dbReference>
<dbReference type="Pfam" id="PF00078">
    <property type="entry name" value="RVT_1"/>
    <property type="match status" value="1"/>
</dbReference>